<evidence type="ECO:0000313" key="1">
    <source>
        <dbReference type="EMBL" id="MQM30253.1"/>
    </source>
</evidence>
<gene>
    <name evidence="1" type="ORF">CRU78_06805</name>
</gene>
<dbReference type="Proteomes" id="UP000342300">
    <property type="component" value="Unassembled WGS sequence"/>
</dbReference>
<sequence length="51" mass="5105">IAAFDAARNGQTPAPDSSAWASEGLVNGYWFGDAGIAQHPPAAAAMKGVCS</sequence>
<reference evidence="1 2" key="1">
    <citation type="submission" date="2017-09" db="EMBL/GenBank/DDBJ databases">
        <title>Metagenomic Analysis Reveals Denitrifying Candidatus Accumulibacter and Flanking Population as a Source of N2O.</title>
        <authorList>
            <person name="Gao H."/>
            <person name="Mao Y."/>
            <person name="Zhao X."/>
            <person name="Liu W.-T."/>
            <person name="Zhang T."/>
            <person name="Wells G."/>
        </authorList>
    </citation>
    <scope>NUCLEOTIDE SEQUENCE [LARGE SCALE GENOMIC DNA]</scope>
    <source>
        <strain evidence="1">CANDO_2_IC</strain>
    </source>
</reference>
<dbReference type="AlphaFoldDB" id="A0A6A7RRR4"/>
<dbReference type="EMBL" id="PDHS01000146">
    <property type="protein sequence ID" value="MQM30253.1"/>
    <property type="molecule type" value="Genomic_DNA"/>
</dbReference>
<feature type="non-terminal residue" evidence="1">
    <location>
        <position position="1"/>
    </location>
</feature>
<accession>A0A6A7RRR4</accession>
<name>A0A6A7RRR4_9PROT</name>
<proteinExistence type="predicted"/>
<organism evidence="1 2">
    <name type="scientific">Candidatus Accumulibacter phosphatis</name>
    <dbReference type="NCBI Taxonomy" id="327160"/>
    <lineage>
        <taxon>Bacteria</taxon>
        <taxon>Pseudomonadati</taxon>
        <taxon>Pseudomonadota</taxon>
        <taxon>Betaproteobacteria</taxon>
        <taxon>Candidatus Accumulibacter</taxon>
    </lineage>
</organism>
<comment type="caution">
    <text evidence="1">The sequence shown here is derived from an EMBL/GenBank/DDBJ whole genome shotgun (WGS) entry which is preliminary data.</text>
</comment>
<protein>
    <submittedName>
        <fullName evidence="1">U32 family peptidase</fullName>
    </submittedName>
</protein>
<evidence type="ECO:0000313" key="2">
    <source>
        <dbReference type="Proteomes" id="UP000342300"/>
    </source>
</evidence>